<organism evidence="3 4">
    <name type="scientific">Leptomonas seymouri</name>
    <dbReference type="NCBI Taxonomy" id="5684"/>
    <lineage>
        <taxon>Eukaryota</taxon>
        <taxon>Discoba</taxon>
        <taxon>Euglenozoa</taxon>
        <taxon>Kinetoplastea</taxon>
        <taxon>Metakinetoplastina</taxon>
        <taxon>Trypanosomatida</taxon>
        <taxon>Trypanosomatidae</taxon>
        <taxon>Leishmaniinae</taxon>
        <taxon>Leptomonas</taxon>
    </lineage>
</organism>
<keyword evidence="1" id="KW-0472">Membrane</keyword>
<keyword evidence="1" id="KW-1133">Transmembrane helix</keyword>
<dbReference type="OMA" id="VCDESPA"/>
<evidence type="ECO:0000256" key="1">
    <source>
        <dbReference type="SAM" id="Phobius"/>
    </source>
</evidence>
<dbReference type="VEuPathDB" id="TriTrypDB:Lsey_0156_0150"/>
<evidence type="ECO:0000256" key="2">
    <source>
        <dbReference type="SAM" id="SignalP"/>
    </source>
</evidence>
<protein>
    <submittedName>
        <fullName evidence="3">Uncharacterized protein</fullName>
    </submittedName>
</protein>
<dbReference type="PANTHER" id="PTHR19991:SF2">
    <property type="entry name" value="GH08893P"/>
    <property type="match status" value="1"/>
</dbReference>
<keyword evidence="4" id="KW-1185">Reference proteome</keyword>
<evidence type="ECO:0000313" key="4">
    <source>
        <dbReference type="Proteomes" id="UP000038009"/>
    </source>
</evidence>
<evidence type="ECO:0000313" key="3">
    <source>
        <dbReference type="EMBL" id="KPI85971.1"/>
    </source>
</evidence>
<dbReference type="AlphaFoldDB" id="A0A0N1IK85"/>
<feature type="signal peptide" evidence="2">
    <location>
        <begin position="1"/>
        <end position="31"/>
    </location>
</feature>
<gene>
    <name evidence="3" type="ORF">ABL78_4973</name>
</gene>
<keyword evidence="2" id="KW-0732">Signal</keyword>
<feature type="chain" id="PRO_5005874011" evidence="2">
    <location>
        <begin position="32"/>
        <end position="226"/>
    </location>
</feature>
<dbReference type="OrthoDB" id="72053at2759"/>
<comment type="caution">
    <text evidence="3">The sequence shown here is derived from an EMBL/GenBank/DDBJ whole genome shotgun (WGS) entry which is preliminary data.</text>
</comment>
<name>A0A0N1IK85_LEPSE</name>
<dbReference type="EMBL" id="LJSK01000156">
    <property type="protein sequence ID" value="KPI85971.1"/>
    <property type="molecule type" value="Genomic_DNA"/>
</dbReference>
<reference evidence="3 4" key="1">
    <citation type="journal article" date="2015" name="PLoS Pathog.">
        <title>Leptomonas seymouri: Adaptations to the Dixenous Life Cycle Analyzed by Genome Sequencing, Transcriptome Profiling and Co-infection with Leishmania donovani.</title>
        <authorList>
            <person name="Kraeva N."/>
            <person name="Butenko A."/>
            <person name="Hlavacova J."/>
            <person name="Kostygov A."/>
            <person name="Myskova J."/>
            <person name="Grybchuk D."/>
            <person name="Lestinova T."/>
            <person name="Votypka J."/>
            <person name="Volf P."/>
            <person name="Opperdoes F."/>
            <person name="Flegontov P."/>
            <person name="Lukes J."/>
            <person name="Yurchenko V."/>
        </authorList>
    </citation>
    <scope>NUCLEOTIDE SEQUENCE [LARGE SCALE GENOMIC DNA]</scope>
    <source>
        <strain evidence="3 4">ATCC 30220</strain>
    </source>
</reference>
<dbReference type="Proteomes" id="UP000038009">
    <property type="component" value="Unassembled WGS sequence"/>
</dbReference>
<accession>A0A0N1IK85</accession>
<keyword evidence="1" id="KW-0812">Transmembrane</keyword>
<sequence>MRPSLRHSLFRVAFVFLFVLLLSNVPSDARALNTAPGPYRVSANCSAKHLTERNFEHDTQATSGTTSGNWLIMFIPRNEGTSAQDFSQKTVNEIAVFEAFLKLPKTTLDAYRVVPAYVVCDESPALCLRFSVDKVPSKLVLLSNSRMYPYPGNHARSVDDIELFLTIFHRVQSSAIPPVRPAVALWGQLALLVVGVLGIFLTRSYLMNRMYGPLPNADPRRNPKYD</sequence>
<feature type="transmembrane region" description="Helical" evidence="1">
    <location>
        <begin position="183"/>
        <end position="201"/>
    </location>
</feature>
<proteinExistence type="predicted"/>
<dbReference type="PANTHER" id="PTHR19991">
    <property type="entry name" value="L 2 01289"/>
    <property type="match status" value="1"/>
</dbReference>